<name>A0A679IYD0_9HYPH</name>
<proteinExistence type="predicted"/>
<reference evidence="2" key="1">
    <citation type="submission" date="2019-12" db="EMBL/GenBank/DDBJ databases">
        <authorList>
            <person name="Cremers G."/>
        </authorList>
    </citation>
    <scope>NUCLEOTIDE SEQUENCE</scope>
    <source>
        <strain evidence="2">Mbul1</strain>
    </source>
</reference>
<protein>
    <submittedName>
        <fullName evidence="2">Uncharacterized protein</fullName>
    </submittedName>
</protein>
<gene>
    <name evidence="2" type="ORF">MBUL_02460</name>
</gene>
<evidence type="ECO:0000313" key="2">
    <source>
        <dbReference type="EMBL" id="CAA2103960.1"/>
    </source>
</evidence>
<feature type="region of interest" description="Disordered" evidence="1">
    <location>
        <begin position="77"/>
        <end position="99"/>
    </location>
</feature>
<dbReference type="AlphaFoldDB" id="A0A679IYD0"/>
<accession>A0A679IYD0</accession>
<sequence>MLRSGFILSVGGPAALLTMLVHPILQREADLRSPPGTAVTRQAPASVTPAVILAPIGATKAEGTTLHFRTALSIERRAPITSPDQNSAMTDKPVLKPRRTMRDGCEGAISSLAGPEARRMIPGRCIA</sequence>
<evidence type="ECO:0000256" key="1">
    <source>
        <dbReference type="SAM" id="MobiDB-lite"/>
    </source>
</evidence>
<organism evidence="2">
    <name type="scientific">Methylobacterium bullatum</name>
    <dbReference type="NCBI Taxonomy" id="570505"/>
    <lineage>
        <taxon>Bacteria</taxon>
        <taxon>Pseudomonadati</taxon>
        <taxon>Pseudomonadota</taxon>
        <taxon>Alphaproteobacteria</taxon>
        <taxon>Hyphomicrobiales</taxon>
        <taxon>Methylobacteriaceae</taxon>
        <taxon>Methylobacterium</taxon>
    </lineage>
</organism>
<dbReference type="EMBL" id="LR743504">
    <property type="protein sequence ID" value="CAA2103960.1"/>
    <property type="molecule type" value="Genomic_DNA"/>
</dbReference>